<proteinExistence type="inferred from homology"/>
<dbReference type="GO" id="GO:0016757">
    <property type="term" value="F:glycosyltransferase activity"/>
    <property type="evidence" value="ECO:0007669"/>
    <property type="project" value="InterPro"/>
</dbReference>
<dbReference type="GO" id="GO:0005789">
    <property type="term" value="C:endoplasmic reticulum membrane"/>
    <property type="evidence" value="ECO:0007669"/>
    <property type="project" value="UniProtKB-SubCell"/>
</dbReference>
<dbReference type="Gene3D" id="3.90.550.10">
    <property type="entry name" value="Spore Coat Polysaccharide Biosynthesis Protein SpsA, Chain A"/>
    <property type="match status" value="2"/>
</dbReference>
<evidence type="ECO:0000259" key="5">
    <source>
        <dbReference type="Pfam" id="PF09258"/>
    </source>
</evidence>
<organism evidence="6">
    <name type="scientific">Gongylonema pulchrum</name>
    <dbReference type="NCBI Taxonomy" id="637853"/>
    <lineage>
        <taxon>Eukaryota</taxon>
        <taxon>Metazoa</taxon>
        <taxon>Ecdysozoa</taxon>
        <taxon>Nematoda</taxon>
        <taxon>Chromadorea</taxon>
        <taxon>Rhabditida</taxon>
        <taxon>Spirurina</taxon>
        <taxon>Spiruromorpha</taxon>
        <taxon>Spiruroidea</taxon>
        <taxon>Gongylonematidae</taxon>
        <taxon>Gongylonema</taxon>
    </lineage>
</organism>
<evidence type="ECO:0000256" key="1">
    <source>
        <dbReference type="ARBA" id="ARBA00004648"/>
    </source>
</evidence>
<name>A0A183ECG7_9BILA</name>
<dbReference type="InterPro" id="IPR015338">
    <property type="entry name" value="GT64_dom"/>
</dbReference>
<accession>A0A183ECG7</accession>
<dbReference type="Pfam" id="PF09258">
    <property type="entry name" value="Glyco_transf_64"/>
    <property type="match status" value="1"/>
</dbReference>
<keyword evidence="4" id="KW-1015">Disulfide bond</keyword>
<evidence type="ECO:0000256" key="2">
    <source>
        <dbReference type="ARBA" id="ARBA00010271"/>
    </source>
</evidence>
<dbReference type="WBParaSite" id="GPUH_0001868301-mRNA-1">
    <property type="protein sequence ID" value="GPUH_0001868301-mRNA-1"/>
    <property type="gene ID" value="GPUH_0001868301"/>
</dbReference>
<comment type="similarity">
    <text evidence="2">Belongs to the glycosyltransferase 47 family.</text>
</comment>
<sequence length="207" mass="23613">LFPPVNMPSVNNNYGCTIIIFWPKNREMKSNFDKYGSKVTMQEGNFDTHCDIVSQTQSFRTTIVGRFVLFLDERVTITADDVQFVLDVSNTEPERLYGFFPAHLKWVPTPAKEIASKFAHCYGLLMNMMVTELTGQSPILIGNRVADKWMFTKNYTLCFNKLVAEVWPSGASLISSQTKVDPLLFKDNVAAFRKKYIGMEVEHFQAS</sequence>
<evidence type="ECO:0000313" key="6">
    <source>
        <dbReference type="WBParaSite" id="GPUH_0001868301-mRNA-1"/>
    </source>
</evidence>
<reference evidence="6" key="1">
    <citation type="submission" date="2016-06" db="UniProtKB">
        <authorList>
            <consortium name="WormBaseParasite"/>
        </authorList>
    </citation>
    <scope>IDENTIFICATION</scope>
</reference>
<evidence type="ECO:0000256" key="3">
    <source>
        <dbReference type="ARBA" id="ARBA00022679"/>
    </source>
</evidence>
<comment type="subcellular location">
    <subcellularLocation>
        <location evidence="1">Endoplasmic reticulum membrane</location>
        <topology evidence="1">Single-pass type II membrane protein</topology>
    </subcellularLocation>
</comment>
<protein>
    <submittedName>
        <fullName evidence="6">Glyco_transf_64 domain-containing protein</fullName>
    </submittedName>
</protein>
<keyword evidence="3" id="KW-0808">Transferase</keyword>
<dbReference type="GO" id="GO:1901135">
    <property type="term" value="P:carbohydrate derivative metabolic process"/>
    <property type="evidence" value="ECO:0007669"/>
    <property type="project" value="UniProtKB-ARBA"/>
</dbReference>
<feature type="domain" description="Glycosyl transferase 64" evidence="5">
    <location>
        <begin position="17"/>
        <end position="103"/>
    </location>
</feature>
<dbReference type="InterPro" id="IPR029044">
    <property type="entry name" value="Nucleotide-diphossugar_trans"/>
</dbReference>
<evidence type="ECO:0000256" key="4">
    <source>
        <dbReference type="ARBA" id="ARBA00023157"/>
    </source>
</evidence>
<dbReference type="AlphaFoldDB" id="A0A183ECG7"/>